<evidence type="ECO:0000313" key="2">
    <source>
        <dbReference type="EMBL" id="CUS35043.1"/>
    </source>
</evidence>
<sequence>MSVALRSTIHIAVKGNCLDRMKRARRPGVTYKGPSIQPYEPIGVPYVEPYVSKFSRSCAEFRPRPDEDEIHSRASGGRPLPRPSRITEVSEPSPRH</sequence>
<name>A0A0S4LBM7_9BACT</name>
<dbReference type="STRING" id="1742973.COMA2_20055"/>
<protein>
    <submittedName>
        <fullName evidence="2">Uncharacterized protein</fullName>
    </submittedName>
</protein>
<dbReference type="Proteomes" id="UP000198736">
    <property type="component" value="Unassembled WGS sequence"/>
</dbReference>
<evidence type="ECO:0000256" key="1">
    <source>
        <dbReference type="SAM" id="MobiDB-lite"/>
    </source>
</evidence>
<organism evidence="2 3">
    <name type="scientific">Candidatus Nitrospira nitrificans</name>
    <dbReference type="NCBI Taxonomy" id="1742973"/>
    <lineage>
        <taxon>Bacteria</taxon>
        <taxon>Pseudomonadati</taxon>
        <taxon>Nitrospirota</taxon>
        <taxon>Nitrospiria</taxon>
        <taxon>Nitrospirales</taxon>
        <taxon>Nitrospiraceae</taxon>
        <taxon>Nitrospira</taxon>
    </lineage>
</organism>
<accession>A0A0S4LBM7</accession>
<evidence type="ECO:0000313" key="3">
    <source>
        <dbReference type="Proteomes" id="UP000198736"/>
    </source>
</evidence>
<reference evidence="3" key="1">
    <citation type="submission" date="2015-10" db="EMBL/GenBank/DDBJ databases">
        <authorList>
            <person name="Luecker S."/>
            <person name="Luecker S."/>
        </authorList>
    </citation>
    <scope>NUCLEOTIDE SEQUENCE [LARGE SCALE GENOMIC DNA]</scope>
</reference>
<dbReference type="AlphaFoldDB" id="A0A0S4LBM7"/>
<proteinExistence type="predicted"/>
<dbReference type="EMBL" id="CZPZ01000012">
    <property type="protein sequence ID" value="CUS35043.1"/>
    <property type="molecule type" value="Genomic_DNA"/>
</dbReference>
<keyword evidence="3" id="KW-1185">Reference proteome</keyword>
<feature type="region of interest" description="Disordered" evidence="1">
    <location>
        <begin position="62"/>
        <end position="96"/>
    </location>
</feature>
<gene>
    <name evidence="2" type="ORF">COMA2_20055</name>
</gene>